<reference evidence="1" key="1">
    <citation type="submission" date="2020-05" db="EMBL/GenBank/DDBJ databases">
        <title>Large-scale comparative analyses of tick genomes elucidate their genetic diversity and vector capacities.</title>
        <authorList>
            <person name="Jia N."/>
            <person name="Wang J."/>
            <person name="Shi W."/>
            <person name="Du L."/>
            <person name="Sun Y."/>
            <person name="Zhan W."/>
            <person name="Jiang J."/>
            <person name="Wang Q."/>
            <person name="Zhang B."/>
            <person name="Ji P."/>
            <person name="Sakyi L.B."/>
            <person name="Cui X."/>
            <person name="Yuan T."/>
            <person name="Jiang B."/>
            <person name="Yang W."/>
            <person name="Lam T.T.-Y."/>
            <person name="Chang Q."/>
            <person name="Ding S."/>
            <person name="Wang X."/>
            <person name="Zhu J."/>
            <person name="Ruan X."/>
            <person name="Zhao L."/>
            <person name="Wei J."/>
            <person name="Que T."/>
            <person name="Du C."/>
            <person name="Cheng J."/>
            <person name="Dai P."/>
            <person name="Han X."/>
            <person name="Huang E."/>
            <person name="Gao Y."/>
            <person name="Liu J."/>
            <person name="Shao H."/>
            <person name="Ye R."/>
            <person name="Li L."/>
            <person name="Wei W."/>
            <person name="Wang X."/>
            <person name="Wang C."/>
            <person name="Yang T."/>
            <person name="Huo Q."/>
            <person name="Li W."/>
            <person name="Guo W."/>
            <person name="Chen H."/>
            <person name="Zhou L."/>
            <person name="Ni X."/>
            <person name="Tian J."/>
            <person name="Zhou Y."/>
            <person name="Sheng Y."/>
            <person name="Liu T."/>
            <person name="Pan Y."/>
            <person name="Xia L."/>
            <person name="Li J."/>
            <person name="Zhao F."/>
            <person name="Cao W."/>
        </authorList>
    </citation>
    <scope>NUCLEOTIDE SEQUENCE</scope>
    <source>
        <strain evidence="1">Hyas-2018</strain>
    </source>
</reference>
<dbReference type="Proteomes" id="UP000821845">
    <property type="component" value="Chromosome 4"/>
</dbReference>
<organism evidence="1 2">
    <name type="scientific">Hyalomma asiaticum</name>
    <name type="common">Tick</name>
    <dbReference type="NCBI Taxonomy" id="266040"/>
    <lineage>
        <taxon>Eukaryota</taxon>
        <taxon>Metazoa</taxon>
        <taxon>Ecdysozoa</taxon>
        <taxon>Arthropoda</taxon>
        <taxon>Chelicerata</taxon>
        <taxon>Arachnida</taxon>
        <taxon>Acari</taxon>
        <taxon>Parasitiformes</taxon>
        <taxon>Ixodida</taxon>
        <taxon>Ixodoidea</taxon>
        <taxon>Ixodidae</taxon>
        <taxon>Hyalomminae</taxon>
        <taxon>Hyalomma</taxon>
    </lineage>
</organism>
<gene>
    <name evidence="1" type="ORF">HPB50_004861</name>
</gene>
<comment type="caution">
    <text evidence="1">The sequence shown here is derived from an EMBL/GenBank/DDBJ whole genome shotgun (WGS) entry which is preliminary data.</text>
</comment>
<sequence length="121" mass="12833">MGLCLPTGRRGNRIATRNHPQVRIDVSGVSDHRDDLQHRAGSPTSQSTSSGGVHETVWFLCATLCACTVLFLVVAVPALALMAVAIFNGWQTSSNAVLVVGHVGSFVLATLTACLYLKRSV</sequence>
<accession>A0ACB7SBU0</accession>
<keyword evidence="2" id="KW-1185">Reference proteome</keyword>
<protein>
    <submittedName>
        <fullName evidence="1">Uncharacterized protein</fullName>
    </submittedName>
</protein>
<dbReference type="EMBL" id="CM023484">
    <property type="protein sequence ID" value="KAH6932338.1"/>
    <property type="molecule type" value="Genomic_DNA"/>
</dbReference>
<evidence type="ECO:0000313" key="2">
    <source>
        <dbReference type="Proteomes" id="UP000821845"/>
    </source>
</evidence>
<evidence type="ECO:0000313" key="1">
    <source>
        <dbReference type="EMBL" id="KAH6932338.1"/>
    </source>
</evidence>
<name>A0ACB7SBU0_HYAAI</name>
<proteinExistence type="predicted"/>